<evidence type="ECO:0000256" key="1">
    <source>
        <dbReference type="SAM" id="MobiDB-lite"/>
    </source>
</evidence>
<organism evidence="3 4">
    <name type="scientific">Serendipita vermifera MAFF 305830</name>
    <dbReference type="NCBI Taxonomy" id="933852"/>
    <lineage>
        <taxon>Eukaryota</taxon>
        <taxon>Fungi</taxon>
        <taxon>Dikarya</taxon>
        <taxon>Basidiomycota</taxon>
        <taxon>Agaricomycotina</taxon>
        <taxon>Agaricomycetes</taxon>
        <taxon>Sebacinales</taxon>
        <taxon>Serendipitaceae</taxon>
        <taxon>Serendipita</taxon>
    </lineage>
</organism>
<feature type="chain" id="PRO_5002172614" description="Carbohydrate-binding module family 13 protein" evidence="2">
    <location>
        <begin position="22"/>
        <end position="340"/>
    </location>
</feature>
<feature type="region of interest" description="Disordered" evidence="1">
    <location>
        <begin position="238"/>
        <end position="260"/>
    </location>
</feature>
<dbReference type="Proteomes" id="UP000054097">
    <property type="component" value="Unassembled WGS sequence"/>
</dbReference>
<name>A0A0C3BDD8_SERVB</name>
<evidence type="ECO:0000313" key="4">
    <source>
        <dbReference type="Proteomes" id="UP000054097"/>
    </source>
</evidence>
<gene>
    <name evidence="3" type="ORF">M408DRAFT_328507</name>
</gene>
<evidence type="ECO:0008006" key="5">
    <source>
        <dbReference type="Google" id="ProtNLM"/>
    </source>
</evidence>
<feature type="region of interest" description="Disordered" evidence="1">
    <location>
        <begin position="276"/>
        <end position="315"/>
    </location>
</feature>
<protein>
    <recommendedName>
        <fullName evidence="5">Carbohydrate-binding module family 13 protein</fullName>
    </recommendedName>
</protein>
<feature type="compositionally biased region" description="Low complexity" evidence="1">
    <location>
        <begin position="276"/>
        <end position="294"/>
    </location>
</feature>
<dbReference type="STRING" id="933852.A0A0C3BDD8"/>
<feature type="compositionally biased region" description="Low complexity" evidence="1">
    <location>
        <begin position="301"/>
        <end position="315"/>
    </location>
</feature>
<reference evidence="3 4" key="1">
    <citation type="submission" date="2014-04" db="EMBL/GenBank/DDBJ databases">
        <authorList>
            <consortium name="DOE Joint Genome Institute"/>
            <person name="Kuo A."/>
            <person name="Zuccaro A."/>
            <person name="Kohler A."/>
            <person name="Nagy L.G."/>
            <person name="Floudas D."/>
            <person name="Copeland A."/>
            <person name="Barry K.W."/>
            <person name="Cichocki N."/>
            <person name="Veneault-Fourrey C."/>
            <person name="LaButti K."/>
            <person name="Lindquist E.A."/>
            <person name="Lipzen A."/>
            <person name="Lundell T."/>
            <person name="Morin E."/>
            <person name="Murat C."/>
            <person name="Sun H."/>
            <person name="Tunlid A."/>
            <person name="Henrissat B."/>
            <person name="Grigoriev I.V."/>
            <person name="Hibbett D.S."/>
            <person name="Martin F."/>
            <person name="Nordberg H.P."/>
            <person name="Cantor M.N."/>
            <person name="Hua S.X."/>
        </authorList>
    </citation>
    <scope>NUCLEOTIDE SEQUENCE [LARGE SCALE GENOMIC DNA]</scope>
    <source>
        <strain evidence="3 4">MAFF 305830</strain>
    </source>
</reference>
<keyword evidence="2" id="KW-0732">Signal</keyword>
<evidence type="ECO:0000313" key="3">
    <source>
        <dbReference type="EMBL" id="KIM30114.1"/>
    </source>
</evidence>
<keyword evidence="4" id="KW-1185">Reference proteome</keyword>
<dbReference type="AlphaFoldDB" id="A0A0C3BDD8"/>
<accession>A0A0C3BDD8</accession>
<feature type="signal peptide" evidence="2">
    <location>
        <begin position="1"/>
        <end position="21"/>
    </location>
</feature>
<sequence length="340" mass="34776">MVVKIGAQSLALLVALTFVNGQYTATYDPNNLPGTTEQGQTGTNACGTGNNQTSQCQNLYVNSAEDFCLWGPPDPNSSVGTVEEIVVAYCTTPGRGTRLFPAGTLISAHFLETPDYIQVTGTGQLTNINIAAGDSGGELDPHGADGFGNPHGGLVFSNVWSGKTGLGQQIHEWTNFMSDTEYCIRVCKDGPNAAAFCQHIYDIQGCHFNIPGDYDAGFDDCKGDNVIPMGLYPQPDGSTSTYVNGANPTPAPQPPAATSSCTPLTSSVIYNGAPAATGSASGSGSVTTAPSGTRSAGGGTTSSPRSTSSSSPNGAAGFHGAPLSLLLSLLAVTISIGFVF</sequence>
<proteinExistence type="predicted"/>
<dbReference type="EMBL" id="KN824286">
    <property type="protein sequence ID" value="KIM30114.1"/>
    <property type="molecule type" value="Genomic_DNA"/>
</dbReference>
<feature type="compositionally biased region" description="Polar residues" evidence="1">
    <location>
        <begin position="238"/>
        <end position="247"/>
    </location>
</feature>
<dbReference type="OrthoDB" id="2564904at2759"/>
<reference evidence="4" key="2">
    <citation type="submission" date="2015-01" db="EMBL/GenBank/DDBJ databases">
        <title>Evolutionary Origins and Diversification of the Mycorrhizal Mutualists.</title>
        <authorList>
            <consortium name="DOE Joint Genome Institute"/>
            <consortium name="Mycorrhizal Genomics Consortium"/>
            <person name="Kohler A."/>
            <person name="Kuo A."/>
            <person name="Nagy L.G."/>
            <person name="Floudas D."/>
            <person name="Copeland A."/>
            <person name="Barry K.W."/>
            <person name="Cichocki N."/>
            <person name="Veneault-Fourrey C."/>
            <person name="LaButti K."/>
            <person name="Lindquist E.A."/>
            <person name="Lipzen A."/>
            <person name="Lundell T."/>
            <person name="Morin E."/>
            <person name="Murat C."/>
            <person name="Riley R."/>
            <person name="Ohm R."/>
            <person name="Sun H."/>
            <person name="Tunlid A."/>
            <person name="Henrissat B."/>
            <person name="Grigoriev I.V."/>
            <person name="Hibbett D.S."/>
            <person name="Martin F."/>
        </authorList>
    </citation>
    <scope>NUCLEOTIDE SEQUENCE [LARGE SCALE GENOMIC DNA]</scope>
    <source>
        <strain evidence="4">MAFF 305830</strain>
    </source>
</reference>
<evidence type="ECO:0000256" key="2">
    <source>
        <dbReference type="SAM" id="SignalP"/>
    </source>
</evidence>
<dbReference type="HOGENOM" id="CLU_036093_2_1_1"/>